<dbReference type="Proteomes" id="UP000647017">
    <property type="component" value="Unassembled WGS sequence"/>
</dbReference>
<evidence type="ECO:0000313" key="2">
    <source>
        <dbReference type="EMBL" id="GIJ07619.1"/>
    </source>
</evidence>
<feature type="region of interest" description="Disordered" evidence="1">
    <location>
        <begin position="1"/>
        <end position="52"/>
    </location>
</feature>
<evidence type="ECO:0000313" key="3">
    <source>
        <dbReference type="Proteomes" id="UP000647017"/>
    </source>
</evidence>
<protein>
    <submittedName>
        <fullName evidence="2">Uncharacterized protein</fullName>
    </submittedName>
</protein>
<evidence type="ECO:0000256" key="1">
    <source>
        <dbReference type="SAM" id="MobiDB-lite"/>
    </source>
</evidence>
<dbReference type="EMBL" id="BOOZ01000003">
    <property type="protein sequence ID" value="GIJ07619.1"/>
    <property type="molecule type" value="Genomic_DNA"/>
</dbReference>
<organism evidence="2 3">
    <name type="scientific">Micromonospora andamanensis</name>
    <dbReference type="NCBI Taxonomy" id="1287068"/>
    <lineage>
        <taxon>Bacteria</taxon>
        <taxon>Bacillati</taxon>
        <taxon>Actinomycetota</taxon>
        <taxon>Actinomycetes</taxon>
        <taxon>Micromonosporales</taxon>
        <taxon>Micromonosporaceae</taxon>
        <taxon>Micromonospora</taxon>
    </lineage>
</organism>
<gene>
    <name evidence="2" type="ORF">Van01_08330</name>
</gene>
<reference evidence="2 3" key="1">
    <citation type="submission" date="2021-01" db="EMBL/GenBank/DDBJ databases">
        <title>Whole genome shotgun sequence of Verrucosispora andamanensis NBRC 109075.</title>
        <authorList>
            <person name="Komaki H."/>
            <person name="Tamura T."/>
        </authorList>
    </citation>
    <scope>NUCLEOTIDE SEQUENCE [LARGE SCALE GENOMIC DNA]</scope>
    <source>
        <strain evidence="2 3">NBRC 109075</strain>
    </source>
</reference>
<accession>A0ABQ4HPQ1</accession>
<proteinExistence type="predicted"/>
<keyword evidence="3" id="KW-1185">Reference proteome</keyword>
<name>A0ABQ4HPQ1_9ACTN</name>
<sequence>MRPVMSSGRVRYDAGHTVGGRKPSGPGRTRAGGSFQPDRSWTPAGIGTYGNCSMLPERAKQRLDSEVTSTDAKVCM</sequence>
<comment type="caution">
    <text evidence="2">The sequence shown here is derived from an EMBL/GenBank/DDBJ whole genome shotgun (WGS) entry which is preliminary data.</text>
</comment>